<dbReference type="InterPro" id="IPR001841">
    <property type="entry name" value="Znf_RING"/>
</dbReference>
<feature type="transmembrane region" description="Helical" evidence="6">
    <location>
        <begin position="179"/>
        <end position="201"/>
    </location>
</feature>
<evidence type="ECO:0000256" key="3">
    <source>
        <dbReference type="ARBA" id="ARBA00022833"/>
    </source>
</evidence>
<dbReference type="EMBL" id="MJEQ01037183">
    <property type="protein sequence ID" value="OIT07980.1"/>
    <property type="molecule type" value="Genomic_DNA"/>
</dbReference>
<dbReference type="SMART" id="SM00184">
    <property type="entry name" value="RING"/>
    <property type="match status" value="1"/>
</dbReference>
<reference evidence="8" key="1">
    <citation type="submission" date="2016-11" db="EMBL/GenBank/DDBJ databases">
        <title>The genome of Nicotiana attenuata.</title>
        <authorList>
            <person name="Xu S."/>
            <person name="Brockmoeller T."/>
            <person name="Gaquerel E."/>
            <person name="Navarro A."/>
            <person name="Kuhl H."/>
            <person name="Gase K."/>
            <person name="Ling Z."/>
            <person name="Zhou W."/>
            <person name="Kreitzer C."/>
            <person name="Stanke M."/>
            <person name="Tang H."/>
            <person name="Lyons E."/>
            <person name="Pandey P."/>
            <person name="Pandey S.P."/>
            <person name="Timmermann B."/>
            <person name="Baldwin I.T."/>
        </authorList>
    </citation>
    <scope>NUCLEOTIDE SEQUENCE [LARGE SCALE GENOMIC DNA]</scope>
    <source>
        <strain evidence="8">UT</strain>
    </source>
</reference>
<evidence type="ECO:0000259" key="7">
    <source>
        <dbReference type="PROSITE" id="PS50089"/>
    </source>
</evidence>
<evidence type="ECO:0000313" key="9">
    <source>
        <dbReference type="Proteomes" id="UP000187609"/>
    </source>
</evidence>
<feature type="transmembrane region" description="Helical" evidence="6">
    <location>
        <begin position="151"/>
        <end position="173"/>
    </location>
</feature>
<dbReference type="OMA" id="YCAIAMI"/>
<dbReference type="GO" id="GO:0008270">
    <property type="term" value="F:zinc ion binding"/>
    <property type="evidence" value="ECO:0007669"/>
    <property type="project" value="UniProtKB-KW"/>
</dbReference>
<feature type="region of interest" description="Disordered" evidence="5">
    <location>
        <begin position="1"/>
        <end position="31"/>
    </location>
</feature>
<dbReference type="InterPro" id="IPR013083">
    <property type="entry name" value="Znf_RING/FYVE/PHD"/>
</dbReference>
<dbReference type="PANTHER" id="PTHR22894">
    <property type="entry name" value="RING-TYPE DOMAIN-CONTAINING PROTEIN"/>
    <property type="match status" value="1"/>
</dbReference>
<evidence type="ECO:0000256" key="1">
    <source>
        <dbReference type="ARBA" id="ARBA00022723"/>
    </source>
</evidence>
<dbReference type="PROSITE" id="PS50089">
    <property type="entry name" value="ZF_RING_2"/>
    <property type="match status" value="1"/>
</dbReference>
<protein>
    <recommendedName>
        <fullName evidence="7">RING-type domain-containing protein</fullName>
    </recommendedName>
</protein>
<evidence type="ECO:0000256" key="5">
    <source>
        <dbReference type="SAM" id="MobiDB-lite"/>
    </source>
</evidence>
<sequence length="221" mass="25336">MGNPSISSSKSKKMEEEEGLKSIGESEKPPEDDCCPICFGDFSIPCKTNCGHWFCASCILQLWRFRSTLQRCKCPICCRPISKLVPEASLLIQQEKDVIELLKKIECYNHLYIGGAYGVFLKVLAIPLLTRRILRSVMDGLMNPDQIRLNYYLMRILALLLSWIYCSCQLKFIPTGGLGIWRLFDLCAIFMVAIFSLAGLYQRWVLRRRVRQLAILPAQPY</sequence>
<dbReference type="Proteomes" id="UP000187609">
    <property type="component" value="Unassembled WGS sequence"/>
</dbReference>
<dbReference type="InterPro" id="IPR038896">
    <property type="entry name" value="RNF170"/>
</dbReference>
<proteinExistence type="predicted"/>
<dbReference type="PROSITE" id="PS00518">
    <property type="entry name" value="ZF_RING_1"/>
    <property type="match status" value="1"/>
</dbReference>
<dbReference type="Gramene" id="OIT07980">
    <property type="protein sequence ID" value="OIT07980"/>
    <property type="gene ID" value="A4A49_24861"/>
</dbReference>
<evidence type="ECO:0000256" key="2">
    <source>
        <dbReference type="ARBA" id="ARBA00022771"/>
    </source>
</evidence>
<dbReference type="InterPro" id="IPR027370">
    <property type="entry name" value="Znf-RING_euk"/>
</dbReference>
<dbReference type="GO" id="GO:0061630">
    <property type="term" value="F:ubiquitin protein ligase activity"/>
    <property type="evidence" value="ECO:0007669"/>
    <property type="project" value="InterPro"/>
</dbReference>
<keyword evidence="1" id="KW-0479">Metal-binding</keyword>
<dbReference type="STRING" id="49451.A0A1J6IUN0"/>
<dbReference type="Gene3D" id="3.30.40.10">
    <property type="entry name" value="Zinc/RING finger domain, C3HC4 (zinc finger)"/>
    <property type="match status" value="1"/>
</dbReference>
<keyword evidence="9" id="KW-1185">Reference proteome</keyword>
<keyword evidence="2 4" id="KW-0863">Zinc-finger</keyword>
<feature type="domain" description="RING-type" evidence="7">
    <location>
        <begin position="35"/>
        <end position="77"/>
    </location>
</feature>
<name>A0A1J6IUN0_NICAT</name>
<keyword evidence="3" id="KW-0862">Zinc</keyword>
<feature type="transmembrane region" description="Helical" evidence="6">
    <location>
        <begin position="111"/>
        <end position="130"/>
    </location>
</feature>
<dbReference type="SUPFAM" id="SSF57850">
    <property type="entry name" value="RING/U-box"/>
    <property type="match status" value="1"/>
</dbReference>
<keyword evidence="6" id="KW-1133">Transmembrane helix</keyword>
<comment type="caution">
    <text evidence="8">The sequence shown here is derived from an EMBL/GenBank/DDBJ whole genome shotgun (WGS) entry which is preliminary data.</text>
</comment>
<dbReference type="Pfam" id="PF13445">
    <property type="entry name" value="zf-RING_UBOX"/>
    <property type="match status" value="1"/>
</dbReference>
<organism evidence="8 9">
    <name type="scientific">Nicotiana attenuata</name>
    <name type="common">Coyote tobacco</name>
    <dbReference type="NCBI Taxonomy" id="49451"/>
    <lineage>
        <taxon>Eukaryota</taxon>
        <taxon>Viridiplantae</taxon>
        <taxon>Streptophyta</taxon>
        <taxon>Embryophyta</taxon>
        <taxon>Tracheophyta</taxon>
        <taxon>Spermatophyta</taxon>
        <taxon>Magnoliopsida</taxon>
        <taxon>eudicotyledons</taxon>
        <taxon>Gunneridae</taxon>
        <taxon>Pentapetalae</taxon>
        <taxon>asterids</taxon>
        <taxon>lamiids</taxon>
        <taxon>Solanales</taxon>
        <taxon>Solanaceae</taxon>
        <taxon>Nicotianoideae</taxon>
        <taxon>Nicotianeae</taxon>
        <taxon>Nicotiana</taxon>
    </lineage>
</organism>
<dbReference type="KEGG" id="nau:109226017"/>
<evidence type="ECO:0000313" key="8">
    <source>
        <dbReference type="EMBL" id="OIT07980.1"/>
    </source>
</evidence>
<evidence type="ECO:0000256" key="6">
    <source>
        <dbReference type="SAM" id="Phobius"/>
    </source>
</evidence>
<dbReference type="AlphaFoldDB" id="A0A1J6IUN0"/>
<accession>A0A1J6IUN0</accession>
<dbReference type="OrthoDB" id="9049620at2759"/>
<keyword evidence="6" id="KW-0472">Membrane</keyword>
<evidence type="ECO:0000256" key="4">
    <source>
        <dbReference type="PROSITE-ProRule" id="PRU00175"/>
    </source>
</evidence>
<dbReference type="InterPro" id="IPR017907">
    <property type="entry name" value="Znf_RING_CS"/>
</dbReference>
<gene>
    <name evidence="8" type="ORF">A4A49_24861</name>
</gene>
<dbReference type="PANTHER" id="PTHR22894:SF6">
    <property type="entry name" value="E3 UBIQUITIN-PROTEIN LIGASE RNF170-LIKE ISOFORM X1"/>
    <property type="match status" value="1"/>
</dbReference>
<keyword evidence="6" id="KW-0812">Transmembrane</keyword>